<name>A0A0B1TDB1_OESDE</name>
<feature type="chain" id="PRO_5002061634" evidence="1">
    <location>
        <begin position="18"/>
        <end position="134"/>
    </location>
</feature>
<evidence type="ECO:0000313" key="3">
    <source>
        <dbReference type="Proteomes" id="UP000053660"/>
    </source>
</evidence>
<keyword evidence="3" id="KW-1185">Reference proteome</keyword>
<protein>
    <submittedName>
        <fullName evidence="2">Uncharacterized protein</fullName>
    </submittedName>
</protein>
<organism evidence="2 3">
    <name type="scientific">Oesophagostomum dentatum</name>
    <name type="common">Nodular worm</name>
    <dbReference type="NCBI Taxonomy" id="61180"/>
    <lineage>
        <taxon>Eukaryota</taxon>
        <taxon>Metazoa</taxon>
        <taxon>Ecdysozoa</taxon>
        <taxon>Nematoda</taxon>
        <taxon>Chromadorea</taxon>
        <taxon>Rhabditida</taxon>
        <taxon>Rhabditina</taxon>
        <taxon>Rhabditomorpha</taxon>
        <taxon>Strongyloidea</taxon>
        <taxon>Strongylidae</taxon>
        <taxon>Oesophagostomum</taxon>
    </lineage>
</organism>
<accession>A0A0B1TDB1</accession>
<reference evidence="2 3" key="1">
    <citation type="submission" date="2014-03" db="EMBL/GenBank/DDBJ databases">
        <title>Draft genome of the hookworm Oesophagostomum dentatum.</title>
        <authorList>
            <person name="Mitreva M."/>
        </authorList>
    </citation>
    <scope>NUCLEOTIDE SEQUENCE [LARGE SCALE GENOMIC DNA]</scope>
    <source>
        <strain evidence="2 3">OD-Hann</strain>
    </source>
</reference>
<proteinExistence type="predicted"/>
<dbReference type="AlphaFoldDB" id="A0A0B1TDB1"/>
<dbReference type="InterPro" id="IPR035126">
    <property type="entry name" value="SCVP"/>
</dbReference>
<keyword evidence="1" id="KW-0732">Signal</keyword>
<dbReference type="Proteomes" id="UP000053660">
    <property type="component" value="Unassembled WGS sequence"/>
</dbReference>
<dbReference type="Pfam" id="PF17619">
    <property type="entry name" value="SCVP"/>
    <property type="match status" value="1"/>
</dbReference>
<sequence length="134" mass="15133">MLRLLFCFIIVVASKEAQDSDLSGPIELVLARADNGTEGSDVDASETFYELLNDFAKFQNHHFNMGNLHKYESFTGLPVAKFGLDLVNCEELLAFLHMIEAEKYHLKYVLVKCGENLSMSMCFTPPCDPEKYKA</sequence>
<gene>
    <name evidence="2" type="ORF">OESDEN_06746</name>
</gene>
<dbReference type="EMBL" id="KN550816">
    <property type="protein sequence ID" value="KHJ93350.1"/>
    <property type="molecule type" value="Genomic_DNA"/>
</dbReference>
<feature type="signal peptide" evidence="1">
    <location>
        <begin position="1"/>
        <end position="17"/>
    </location>
</feature>
<evidence type="ECO:0000313" key="2">
    <source>
        <dbReference type="EMBL" id="KHJ93350.1"/>
    </source>
</evidence>
<evidence type="ECO:0000256" key="1">
    <source>
        <dbReference type="SAM" id="SignalP"/>
    </source>
</evidence>